<dbReference type="EMBL" id="PFNG01000013">
    <property type="protein sequence ID" value="PIZ42446.1"/>
    <property type="molecule type" value="Genomic_DNA"/>
</dbReference>
<evidence type="ECO:0000256" key="1">
    <source>
        <dbReference type="ARBA" id="ARBA00005806"/>
    </source>
</evidence>
<dbReference type="GO" id="GO:0016836">
    <property type="term" value="F:hydro-lyase activity"/>
    <property type="evidence" value="ECO:0007669"/>
    <property type="project" value="UniProtKB-ARBA"/>
</dbReference>
<dbReference type="PANTHER" id="PTHR30548">
    <property type="entry name" value="2-HYDROXYGLUTARYL-COA DEHYDRATASE, D-COMPONENT-RELATED"/>
    <property type="match status" value="1"/>
</dbReference>
<dbReference type="Gene3D" id="3.40.50.11900">
    <property type="match status" value="1"/>
</dbReference>
<gene>
    <name evidence="2" type="ORF">COY37_00400</name>
</gene>
<dbReference type="InterPro" id="IPR047678">
    <property type="entry name" value="YjiM-like"/>
</dbReference>
<dbReference type="Pfam" id="PF06050">
    <property type="entry name" value="HGD-D"/>
    <property type="match status" value="1"/>
</dbReference>
<protein>
    <submittedName>
        <fullName evidence="2">3-hydroxyacyl-ACP dehydratase</fullName>
    </submittedName>
</protein>
<comment type="caution">
    <text evidence="2">The sequence shown here is derived from an EMBL/GenBank/DDBJ whole genome shotgun (WGS) entry which is preliminary data.</text>
</comment>
<dbReference type="AlphaFoldDB" id="A0A2M7TBD2"/>
<dbReference type="Proteomes" id="UP000230956">
    <property type="component" value="Unassembled WGS sequence"/>
</dbReference>
<reference evidence="3" key="1">
    <citation type="submission" date="2017-09" db="EMBL/GenBank/DDBJ databases">
        <title>Depth-based differentiation of microbial function through sediment-hosted aquifers and enrichment of novel symbionts in the deep terrestrial subsurface.</title>
        <authorList>
            <person name="Probst A.J."/>
            <person name="Ladd B."/>
            <person name="Jarett J.K."/>
            <person name="Geller-Mcgrath D.E."/>
            <person name="Sieber C.M.K."/>
            <person name="Emerson J.B."/>
            <person name="Anantharaman K."/>
            <person name="Thomas B.C."/>
            <person name="Malmstrom R."/>
            <person name="Stieglmeier M."/>
            <person name="Klingl A."/>
            <person name="Woyke T."/>
            <person name="Ryan C.M."/>
            <person name="Banfield J.F."/>
        </authorList>
    </citation>
    <scope>NUCLEOTIDE SEQUENCE [LARGE SCALE GENOMIC DNA]</scope>
</reference>
<name>A0A2M7TBD2_9ACTN</name>
<accession>A0A2M7TBD2</accession>
<dbReference type="PANTHER" id="PTHR30548:SF1">
    <property type="entry name" value="DEHYDRATASE SUBUNIT MJ0007-RELATED"/>
    <property type="match status" value="1"/>
</dbReference>
<comment type="similarity">
    <text evidence="1">Belongs to the FldB/FldC dehydratase alpha/beta subunit family.</text>
</comment>
<dbReference type="NCBIfam" id="NF040772">
    <property type="entry name" value="double_cubane"/>
    <property type="match status" value="1"/>
</dbReference>
<sequence>MSDYREMWKELGLDLEAHDQLLAVIPQIYGDVYLTQKDRPEGMGYLDFVMSEIHGLRVKELNDLRDAGGKVVGTFCLYVPEEIVLASGAACVGICGGADWPSAEAEKVLPRNLCPLIKSFMSFKIAKVCPYFESSDMIVGETTCDGKKKSYEILGEYTNVYVMHTPQMKDDSSRRLWLEEVKKFKDKMEELTGNQIDAAALAKGIATVNAKRAALKRMNDARKADPVPISGKDALLIQQVAFYDDPARFTEMINKISAELEQRIANGAGAAEKGAPRILISGCPMAVPNWKLHHIVESTGAVIVAEEACIGHRYFRDMVSEGAADIDAGLEAVASRYMKLDCACFTPNKERIDNIKKLVDDYNVDGVIHYSLQFCDPFTVEYNSVERALKNAGVPVLKIETDYSMEDAGQLSTRVEAFMETIRDREGAVR</sequence>
<dbReference type="Gene3D" id="3.40.50.11890">
    <property type="match status" value="1"/>
</dbReference>
<proteinExistence type="inferred from homology"/>
<evidence type="ECO:0000313" key="2">
    <source>
        <dbReference type="EMBL" id="PIZ42446.1"/>
    </source>
</evidence>
<evidence type="ECO:0000313" key="3">
    <source>
        <dbReference type="Proteomes" id="UP000230956"/>
    </source>
</evidence>
<dbReference type="InterPro" id="IPR010327">
    <property type="entry name" value="FldB/FldC_alpha/beta"/>
</dbReference>
<dbReference type="Gene3D" id="1.20.1270.370">
    <property type="match status" value="1"/>
</dbReference>
<dbReference type="RefSeq" id="WP_286678768.1">
    <property type="nucleotide sequence ID" value="NZ_MNXI01000103.1"/>
</dbReference>
<organism evidence="2 3">
    <name type="scientific">Candidatus Aquicultor secundus</name>
    <dbReference type="NCBI Taxonomy" id="1973895"/>
    <lineage>
        <taxon>Bacteria</taxon>
        <taxon>Bacillati</taxon>
        <taxon>Actinomycetota</taxon>
        <taxon>Candidatus Aquicultoria</taxon>
        <taxon>Candidatus Aquicultorales</taxon>
        <taxon>Candidatus Aquicultoraceae</taxon>
        <taxon>Candidatus Aquicultor</taxon>
    </lineage>
</organism>